<feature type="compositionally biased region" description="Acidic residues" evidence="2">
    <location>
        <begin position="126"/>
        <end position="138"/>
    </location>
</feature>
<feature type="compositionally biased region" description="Basic and acidic residues" evidence="2">
    <location>
        <begin position="273"/>
        <end position="283"/>
    </location>
</feature>
<evidence type="ECO:0000313" key="3">
    <source>
        <dbReference type="EMBL" id="KIM22255.1"/>
    </source>
</evidence>
<dbReference type="EMBL" id="KN824360">
    <property type="protein sequence ID" value="KIM22255.1"/>
    <property type="molecule type" value="Genomic_DNA"/>
</dbReference>
<feature type="region of interest" description="Disordered" evidence="2">
    <location>
        <begin position="236"/>
        <end position="345"/>
    </location>
</feature>
<accession>A0A0C3AC80</accession>
<dbReference type="Proteomes" id="UP000054097">
    <property type="component" value="Unassembled WGS sequence"/>
</dbReference>
<feature type="compositionally biased region" description="Basic and acidic residues" evidence="2">
    <location>
        <begin position="242"/>
        <end position="266"/>
    </location>
</feature>
<keyword evidence="4" id="KW-1185">Reference proteome</keyword>
<feature type="compositionally biased region" description="Basic and acidic residues" evidence="2">
    <location>
        <begin position="154"/>
        <end position="166"/>
    </location>
</feature>
<protein>
    <submittedName>
        <fullName evidence="3">Uncharacterized protein</fullName>
    </submittedName>
</protein>
<dbReference type="OrthoDB" id="333551at2759"/>
<dbReference type="GO" id="GO:0005634">
    <property type="term" value="C:nucleus"/>
    <property type="evidence" value="ECO:0007669"/>
    <property type="project" value="TreeGrafter"/>
</dbReference>
<evidence type="ECO:0000313" key="4">
    <source>
        <dbReference type="Proteomes" id="UP000054097"/>
    </source>
</evidence>
<keyword evidence="1" id="KW-0175">Coiled coil</keyword>
<dbReference type="HOGENOM" id="CLU_721907_0_0_1"/>
<dbReference type="PANTHER" id="PTHR15885:SF1">
    <property type="entry name" value="COILED-COIL DOMAIN-CONTAINING PROTEIN 174"/>
    <property type="match status" value="1"/>
</dbReference>
<gene>
    <name evidence="3" type="ORF">M408DRAFT_28888</name>
</gene>
<organism evidence="3 4">
    <name type="scientific">Serendipita vermifera MAFF 305830</name>
    <dbReference type="NCBI Taxonomy" id="933852"/>
    <lineage>
        <taxon>Eukaryota</taxon>
        <taxon>Fungi</taxon>
        <taxon>Dikarya</taxon>
        <taxon>Basidiomycota</taxon>
        <taxon>Agaricomycotina</taxon>
        <taxon>Agaricomycetes</taxon>
        <taxon>Sebacinales</taxon>
        <taxon>Serendipitaceae</taxon>
        <taxon>Serendipita</taxon>
    </lineage>
</organism>
<dbReference type="AlphaFoldDB" id="A0A0C3AC80"/>
<dbReference type="STRING" id="933852.A0A0C3AC80"/>
<feature type="region of interest" description="Disordered" evidence="2">
    <location>
        <begin position="98"/>
        <end position="193"/>
    </location>
</feature>
<dbReference type="PANTHER" id="PTHR15885">
    <property type="entry name" value="COILED-COIL DOMAIN-CONTAINING PROTEIN 174"/>
    <property type="match status" value="1"/>
</dbReference>
<reference evidence="4" key="2">
    <citation type="submission" date="2015-01" db="EMBL/GenBank/DDBJ databases">
        <title>Evolutionary Origins and Diversification of the Mycorrhizal Mutualists.</title>
        <authorList>
            <consortium name="DOE Joint Genome Institute"/>
            <consortium name="Mycorrhizal Genomics Consortium"/>
            <person name="Kohler A."/>
            <person name="Kuo A."/>
            <person name="Nagy L.G."/>
            <person name="Floudas D."/>
            <person name="Copeland A."/>
            <person name="Barry K.W."/>
            <person name="Cichocki N."/>
            <person name="Veneault-Fourrey C."/>
            <person name="LaButti K."/>
            <person name="Lindquist E.A."/>
            <person name="Lipzen A."/>
            <person name="Lundell T."/>
            <person name="Morin E."/>
            <person name="Murat C."/>
            <person name="Riley R."/>
            <person name="Ohm R."/>
            <person name="Sun H."/>
            <person name="Tunlid A."/>
            <person name="Henrissat B."/>
            <person name="Grigoriev I.V."/>
            <person name="Hibbett D.S."/>
            <person name="Martin F."/>
        </authorList>
    </citation>
    <scope>NUCLEOTIDE SEQUENCE [LARGE SCALE GENOMIC DNA]</scope>
    <source>
        <strain evidence="4">MAFF 305830</strain>
    </source>
</reference>
<proteinExistence type="predicted"/>
<feature type="compositionally biased region" description="Basic and acidic residues" evidence="2">
    <location>
        <begin position="292"/>
        <end position="303"/>
    </location>
</feature>
<feature type="compositionally biased region" description="Polar residues" evidence="2">
    <location>
        <begin position="39"/>
        <end position="57"/>
    </location>
</feature>
<dbReference type="InterPro" id="IPR025066">
    <property type="entry name" value="CCDC174-like"/>
</dbReference>
<reference evidence="3 4" key="1">
    <citation type="submission" date="2014-04" db="EMBL/GenBank/DDBJ databases">
        <authorList>
            <consortium name="DOE Joint Genome Institute"/>
            <person name="Kuo A."/>
            <person name="Zuccaro A."/>
            <person name="Kohler A."/>
            <person name="Nagy L.G."/>
            <person name="Floudas D."/>
            <person name="Copeland A."/>
            <person name="Barry K.W."/>
            <person name="Cichocki N."/>
            <person name="Veneault-Fourrey C."/>
            <person name="LaButti K."/>
            <person name="Lindquist E.A."/>
            <person name="Lipzen A."/>
            <person name="Lundell T."/>
            <person name="Morin E."/>
            <person name="Murat C."/>
            <person name="Sun H."/>
            <person name="Tunlid A."/>
            <person name="Henrissat B."/>
            <person name="Grigoriev I.V."/>
            <person name="Hibbett D.S."/>
            <person name="Martin F."/>
            <person name="Nordberg H.P."/>
            <person name="Cantor M.N."/>
            <person name="Hua S.X."/>
        </authorList>
    </citation>
    <scope>NUCLEOTIDE SEQUENCE [LARGE SCALE GENOMIC DNA]</scope>
    <source>
        <strain evidence="3 4">MAFF 305830</strain>
    </source>
</reference>
<sequence length="345" mass="38688">MSSSSSKQPTASGSSSSILALKAMVAQQKASGKRELPAQRSTSQNTSKTGSSGNLFTRPNKGVAQRMAKDEAEWAKLNARTAESVEEKLKRKAEIYDKLQKGKTGGLTNAQLDNLLVDFDGKDAEDSSEESSDEEEETGERHDPSDPMVEITDEYGRTRQVRRSEVPRGYFDHPNQPTTDDYDDPNVLRGRNISNFPVYEPSAERVAKIMEEAIEDPLSKHYDATNENRAKGAAFYQFSADEETRRRQMAELLNMRDETERERETAGVEEGPQEEKESEDKVLSRASAKRKRDLEERRALLDAKRRKKAPAQGNEQREDAQKGDTSSLDAMDFLAKMSRELGNGR</sequence>
<feature type="region of interest" description="Disordered" evidence="2">
    <location>
        <begin position="24"/>
        <end position="69"/>
    </location>
</feature>
<dbReference type="Pfam" id="PF13300">
    <property type="entry name" value="DUF4078"/>
    <property type="match status" value="1"/>
</dbReference>
<name>A0A0C3AC80_SERVB</name>
<evidence type="ECO:0000256" key="1">
    <source>
        <dbReference type="ARBA" id="ARBA00023054"/>
    </source>
</evidence>
<evidence type="ECO:0000256" key="2">
    <source>
        <dbReference type="SAM" id="MobiDB-lite"/>
    </source>
</evidence>